<dbReference type="Proteomes" id="UP000601435">
    <property type="component" value="Unassembled WGS sequence"/>
</dbReference>
<dbReference type="AlphaFoldDB" id="A0A812MX71"/>
<dbReference type="EMBL" id="CAJNJA010011030">
    <property type="protein sequence ID" value="CAE7265640.1"/>
    <property type="molecule type" value="Genomic_DNA"/>
</dbReference>
<gene>
    <name evidence="3" type="primary">Ttc8</name>
    <name evidence="3" type="ORF">SNEC2469_LOCUS6226</name>
</gene>
<keyword evidence="1" id="KW-0802">TPR repeat</keyword>
<feature type="region of interest" description="Disordered" evidence="2">
    <location>
        <begin position="730"/>
        <end position="800"/>
    </location>
</feature>
<dbReference type="GO" id="GO:1905515">
    <property type="term" value="P:non-motile cilium assembly"/>
    <property type="evidence" value="ECO:0007669"/>
    <property type="project" value="InterPro"/>
</dbReference>
<evidence type="ECO:0000256" key="1">
    <source>
        <dbReference type="PROSITE-ProRule" id="PRU00339"/>
    </source>
</evidence>
<dbReference type="GO" id="GO:0097730">
    <property type="term" value="C:non-motile cilium"/>
    <property type="evidence" value="ECO:0007669"/>
    <property type="project" value="TreeGrafter"/>
</dbReference>
<dbReference type="InterPro" id="IPR011990">
    <property type="entry name" value="TPR-like_helical_dom_sf"/>
</dbReference>
<dbReference type="PROSITE" id="PS50005">
    <property type="entry name" value="TPR"/>
    <property type="match status" value="3"/>
</dbReference>
<dbReference type="SUPFAM" id="SSF48452">
    <property type="entry name" value="TPR-like"/>
    <property type="match status" value="1"/>
</dbReference>
<feature type="repeat" description="TPR" evidence="1">
    <location>
        <begin position="1007"/>
        <end position="1040"/>
    </location>
</feature>
<reference evidence="3" key="1">
    <citation type="submission" date="2021-02" db="EMBL/GenBank/DDBJ databases">
        <authorList>
            <person name="Dougan E. K."/>
            <person name="Rhodes N."/>
            <person name="Thang M."/>
            <person name="Chan C."/>
        </authorList>
    </citation>
    <scope>NUCLEOTIDE SEQUENCE</scope>
</reference>
<feature type="region of interest" description="Disordered" evidence="2">
    <location>
        <begin position="493"/>
        <end position="513"/>
    </location>
</feature>
<dbReference type="InterPro" id="IPR019734">
    <property type="entry name" value="TPR_rpt"/>
</dbReference>
<dbReference type="GO" id="GO:0034464">
    <property type="term" value="C:BBSome"/>
    <property type="evidence" value="ECO:0007669"/>
    <property type="project" value="InterPro"/>
</dbReference>
<feature type="compositionally biased region" description="Polar residues" evidence="2">
    <location>
        <begin position="773"/>
        <end position="799"/>
    </location>
</feature>
<evidence type="ECO:0000256" key="2">
    <source>
        <dbReference type="SAM" id="MobiDB-lite"/>
    </source>
</evidence>
<proteinExistence type="predicted"/>
<dbReference type="PANTHER" id="PTHR44177:SF1">
    <property type="entry name" value="TETRATRICOPEPTIDE REPEAT PROTEIN 8"/>
    <property type="match status" value="1"/>
</dbReference>
<dbReference type="Gene3D" id="1.25.40.10">
    <property type="entry name" value="Tetratricopeptide repeat domain"/>
    <property type="match status" value="1"/>
</dbReference>
<dbReference type="InterPro" id="IPR029063">
    <property type="entry name" value="SAM-dependent_MTases_sf"/>
</dbReference>
<dbReference type="InterPro" id="IPR028796">
    <property type="entry name" value="BBS8"/>
</dbReference>
<keyword evidence="4" id="KW-1185">Reference proteome</keyword>
<protein>
    <submittedName>
        <fullName evidence="3">Ttc8 protein</fullName>
    </submittedName>
</protein>
<dbReference type="PANTHER" id="PTHR44177">
    <property type="entry name" value="TETRATRICOPEPTIDE REPEAT PROTEIN 8"/>
    <property type="match status" value="1"/>
</dbReference>
<feature type="repeat" description="TPR" evidence="1">
    <location>
        <begin position="1043"/>
        <end position="1076"/>
    </location>
</feature>
<dbReference type="SUPFAM" id="SSF53335">
    <property type="entry name" value="S-adenosyl-L-methionine-dependent methyltransferases"/>
    <property type="match status" value="1"/>
</dbReference>
<feature type="repeat" description="TPR" evidence="1">
    <location>
        <begin position="1077"/>
        <end position="1110"/>
    </location>
</feature>
<evidence type="ECO:0000313" key="4">
    <source>
        <dbReference type="Proteomes" id="UP000601435"/>
    </source>
</evidence>
<name>A0A812MX71_9DINO</name>
<dbReference type="CDD" id="cd21341">
    <property type="entry name" value="TTC8_N"/>
    <property type="match status" value="1"/>
</dbReference>
<accession>A0A812MX71</accession>
<sequence length="1161" mass="129388">MPWKGHWARPRSISSIAALRDYSLCPDLTGTAVLAEAAELLNRFVPRLSRHHRPLNLTNTSQWLVHRAEAKQWVRIGERHLLRLMTDGGLLRHFDPAHWSSAPFFRAVSFIRALFRASPLLGSELKRRHVSMNHRGWWRTLKSQVTSDGPMYLSLPDPIGPCTLPLVVSDLLQIDSLRFQAGPTWDDAAGLQIWKLLASAQANLDCTIRDRRLLDQFMFSGADTFFALLDRLDCRLWSVVTTPLGPSQFWMRLLPLPFTEANRVRGLRKFHCAGAFRDLLEELLPGAASLAFRFVEVGPSLGGCTFHVLTRVPAASAVAVEPHQVAAEALRMTATWNNLADRVAVRQAFVSDKAGACRASLLGSIYDTRNPEWAFEEAGPEASNCEAASLEEILTSAWGVSGTVDLLRVHVDGREEMVLKSLRDRLSPGSIQAIALAMWPFREADALYDPAAIAHLLRSRGYEIQLRFKTFASTSESLWNEDAIRALRQIPDKSEVRGRPPSHGNASSEVLELETPGSAGYANATFDRGMSTSSTRQTVRCPVCFRASSANCLQDWSRLDWLVTVSTSDNGSPDVAARAMRRPDNDFAHAENRSEGDAQVLWRLGTDGEDPGLEPEASLDPFFSLPVSQPDRLRRVAHKLFNAARAPEKDLEGLGATLNPFFRAVSRFRQRRWDECIDICTELLEQNPKDQAAWFLKCRALTSKQWIDDVEIDEEGVADLLLDENAVAQAPRPGTSLNRPLTRAESGGGPTQVVRPVSASGRPLTGFARPGTNRPTSSSAGRDVTTAMQGNRPGTSRPLTSMGRLIRLGTASMVNQDGGEFVRLESLDLQKYAQRPAIAKALCDYMLYYARNPRKALELASEATQAVDFKDWWWKARLGKAYYQLGLLRDAEKQFKSALKDEEMITTHLELCKVYLRLDQPNSALDQYGRAAEKFVGETHILIGLARTYDMLNALLRGVSFYKKVLQYDAVNSEAIACLASHHFYTDQPELALRFYRRMLQNGVVSAELWNNMGLCCFYAGQYDLTLSCFERALMLADDDNMADVWYNIGQVAIGVGDLGLAYQAFKIAISVDPNHAESYNNIGVLELRKGNVEQAQAHFATAMRLAAHLFEPAFNGGLLAFKLGEFQDSFELANKALEAYPEHIESKELIKQLKAHFSSL</sequence>
<dbReference type="GO" id="GO:0036064">
    <property type="term" value="C:ciliary basal body"/>
    <property type="evidence" value="ECO:0007669"/>
    <property type="project" value="TreeGrafter"/>
</dbReference>
<organism evidence="3 4">
    <name type="scientific">Symbiodinium necroappetens</name>
    <dbReference type="NCBI Taxonomy" id="1628268"/>
    <lineage>
        <taxon>Eukaryota</taxon>
        <taxon>Sar</taxon>
        <taxon>Alveolata</taxon>
        <taxon>Dinophyceae</taxon>
        <taxon>Suessiales</taxon>
        <taxon>Symbiodiniaceae</taxon>
        <taxon>Symbiodinium</taxon>
    </lineage>
</organism>
<evidence type="ECO:0000313" key="3">
    <source>
        <dbReference type="EMBL" id="CAE7265640.1"/>
    </source>
</evidence>
<dbReference type="OrthoDB" id="421121at2759"/>
<comment type="caution">
    <text evidence="3">The sequence shown here is derived from an EMBL/GenBank/DDBJ whole genome shotgun (WGS) entry which is preliminary data.</text>
</comment>
<dbReference type="SMART" id="SM00028">
    <property type="entry name" value="TPR"/>
    <property type="match status" value="7"/>
</dbReference>
<dbReference type="Gene3D" id="3.40.50.150">
    <property type="entry name" value="Vaccinia Virus protein VP39"/>
    <property type="match status" value="1"/>
</dbReference>
<dbReference type="Pfam" id="PF13432">
    <property type="entry name" value="TPR_16"/>
    <property type="match status" value="1"/>
</dbReference>